<sequence length="316" mass="35952">MHNSHDPRVLPMRDGVNPCCVVLPSQGQGLLLDFLARRLPAVSREDWLRRLHAGEVVDEWGRAATAHSPFTPGVRYYYYRELAHEAEIPFQETVLYQDEHILVADKPHFLPVVPAGRYLQHTLLVRLKRRLGLRELSPVHRIDRDTAGLVLFSVQRATRGRYQALFRDRQVRKVYEAVAPWRADLRFPRTHASRLQESGHFFRMHEVPGEPNAVTAMDVAEQAGGWARYRLEPVTGKRHQLRVHMAALGLPLCGDGFYPEVNDPPEGDYSNPLQLLARTLSFTDPVTGQERRFDSRLRLRPLADFAGPATAGAPRA</sequence>
<dbReference type="GO" id="GO:0003723">
    <property type="term" value="F:RNA binding"/>
    <property type="evidence" value="ECO:0007669"/>
    <property type="project" value="InterPro"/>
</dbReference>
<dbReference type="SUPFAM" id="SSF55120">
    <property type="entry name" value="Pseudouridine synthase"/>
    <property type="match status" value="1"/>
</dbReference>
<dbReference type="InterPro" id="IPR050188">
    <property type="entry name" value="RluA_PseudoU_synthase"/>
</dbReference>
<evidence type="ECO:0000259" key="1">
    <source>
        <dbReference type="Pfam" id="PF00849"/>
    </source>
</evidence>
<dbReference type="GO" id="GO:0000455">
    <property type="term" value="P:enzyme-directed rRNA pseudouridine synthesis"/>
    <property type="evidence" value="ECO:0007669"/>
    <property type="project" value="TreeGrafter"/>
</dbReference>
<dbReference type="InterPro" id="IPR020103">
    <property type="entry name" value="PsdUridine_synth_cat_dom_sf"/>
</dbReference>
<dbReference type="PANTHER" id="PTHR21600:SF84">
    <property type="entry name" value="PSEUDOURIDINE SYNTHASE RSUA_RLUA-LIKE DOMAIN-CONTAINING PROTEIN"/>
    <property type="match status" value="1"/>
</dbReference>
<protein>
    <submittedName>
        <fullName evidence="2">Pseudouridine synthase</fullName>
    </submittedName>
</protein>
<gene>
    <name evidence="2" type="ORF">HF896_09870</name>
</gene>
<evidence type="ECO:0000313" key="3">
    <source>
        <dbReference type="Proteomes" id="UP000500755"/>
    </source>
</evidence>
<evidence type="ECO:0000313" key="2">
    <source>
        <dbReference type="EMBL" id="QKD43897.1"/>
    </source>
</evidence>
<accession>A0A858ZT15</accession>
<dbReference type="RefSeq" id="WP_013722413.1">
    <property type="nucleotide sequence ID" value="NZ_CP051298.1"/>
</dbReference>
<dbReference type="GO" id="GO:0140098">
    <property type="term" value="F:catalytic activity, acting on RNA"/>
    <property type="evidence" value="ECO:0007669"/>
    <property type="project" value="UniProtKB-ARBA"/>
</dbReference>
<reference evidence="2 3" key="1">
    <citation type="submission" date="2020-05" db="EMBL/GenBank/DDBJ databases">
        <title>Complete genome sequence of Alicycliphilus denitrificans DP3.</title>
        <authorList>
            <person name="Chen X."/>
        </authorList>
    </citation>
    <scope>NUCLEOTIDE SEQUENCE [LARGE SCALE GENOMIC DNA]</scope>
    <source>
        <strain evidence="2 3">DP3</strain>
    </source>
</reference>
<organism evidence="2 3">
    <name type="scientific">Alicycliphilus denitrificans</name>
    <dbReference type="NCBI Taxonomy" id="179636"/>
    <lineage>
        <taxon>Bacteria</taxon>
        <taxon>Pseudomonadati</taxon>
        <taxon>Pseudomonadota</taxon>
        <taxon>Betaproteobacteria</taxon>
        <taxon>Burkholderiales</taxon>
        <taxon>Comamonadaceae</taxon>
        <taxon>Alicycliphilus</taxon>
    </lineage>
</organism>
<feature type="domain" description="Pseudouridine synthase RsuA/RluA-like" evidence="1">
    <location>
        <begin position="100"/>
        <end position="247"/>
    </location>
</feature>
<dbReference type="OMA" id="HYFREVP"/>
<dbReference type="PANTHER" id="PTHR21600">
    <property type="entry name" value="MITOCHONDRIAL RNA PSEUDOURIDINE SYNTHASE"/>
    <property type="match status" value="1"/>
</dbReference>
<dbReference type="InterPro" id="IPR006224">
    <property type="entry name" value="PsdUridine_synth_RluA-like_CS"/>
</dbReference>
<dbReference type="InterPro" id="IPR006145">
    <property type="entry name" value="PsdUridine_synth_RsuA/RluA"/>
</dbReference>
<dbReference type="GO" id="GO:0009982">
    <property type="term" value="F:pseudouridine synthase activity"/>
    <property type="evidence" value="ECO:0007669"/>
    <property type="project" value="InterPro"/>
</dbReference>
<name>A0A858ZT15_9BURK</name>
<dbReference type="Gene3D" id="3.30.2350.10">
    <property type="entry name" value="Pseudouridine synthase"/>
    <property type="match status" value="1"/>
</dbReference>
<proteinExistence type="predicted"/>
<dbReference type="EMBL" id="CP051298">
    <property type="protein sequence ID" value="QKD43897.1"/>
    <property type="molecule type" value="Genomic_DNA"/>
</dbReference>
<dbReference type="Proteomes" id="UP000500755">
    <property type="component" value="Chromosome"/>
</dbReference>
<dbReference type="PROSITE" id="PS01129">
    <property type="entry name" value="PSI_RLU"/>
    <property type="match status" value="1"/>
</dbReference>
<dbReference type="Pfam" id="PF00849">
    <property type="entry name" value="PseudoU_synth_2"/>
    <property type="match status" value="1"/>
</dbReference>
<dbReference type="AlphaFoldDB" id="A0A858ZT15"/>